<protein>
    <recommendedName>
        <fullName evidence="7">Orotidine 5'-phosphate decarboxylase</fullName>
        <ecNumber evidence="7">4.1.1.23</ecNumber>
    </recommendedName>
    <alternativeName>
        <fullName evidence="7">OMP decarboxylase</fullName>
        <shortName evidence="7">OMPDCase</shortName>
        <shortName evidence="7">OMPdecase</shortName>
    </alternativeName>
</protein>
<evidence type="ECO:0000313" key="9">
    <source>
        <dbReference type="EMBL" id="MFC1852739.1"/>
    </source>
</evidence>
<dbReference type="InterPro" id="IPR018089">
    <property type="entry name" value="OMPdecase_AS"/>
</dbReference>
<feature type="active site" description="Proton donor" evidence="7">
    <location>
        <position position="113"/>
    </location>
</feature>
<dbReference type="PANTHER" id="PTHR43375">
    <property type="entry name" value="OROTIDINE 5'-PHOSPHATE DECARBOXYLASE"/>
    <property type="match status" value="1"/>
</dbReference>
<dbReference type="InterPro" id="IPR001754">
    <property type="entry name" value="OMPdeCOase_dom"/>
</dbReference>
<comment type="pathway">
    <text evidence="1 7">Pyrimidine metabolism; UMP biosynthesis via de novo pathway; UMP from orotate: step 2/2.</text>
</comment>
<reference evidence="9 10" key="1">
    <citation type="submission" date="2024-09" db="EMBL/GenBank/DDBJ databases">
        <title>Laminarin stimulates single cell rates of sulfate reduction while oxygen inhibits transcriptomic activity in coastal marine sediment.</title>
        <authorList>
            <person name="Lindsay M."/>
            <person name="Orcutt B."/>
            <person name="Emerson D."/>
            <person name="Stepanauskas R."/>
            <person name="D'Angelo T."/>
        </authorList>
    </citation>
    <scope>NUCLEOTIDE SEQUENCE [LARGE SCALE GENOMIC DNA]</scope>
    <source>
        <strain evidence="9">SAG AM-311-K15</strain>
    </source>
</reference>
<evidence type="ECO:0000259" key="8">
    <source>
        <dbReference type="SMART" id="SM00934"/>
    </source>
</evidence>
<evidence type="ECO:0000256" key="2">
    <source>
        <dbReference type="ARBA" id="ARBA00008847"/>
    </source>
</evidence>
<comment type="similarity">
    <text evidence="2 7">Belongs to the OMP decarboxylase family. Type 2 subfamily.</text>
</comment>
<dbReference type="EC" id="4.1.1.23" evidence="7"/>
<evidence type="ECO:0000256" key="3">
    <source>
        <dbReference type="ARBA" id="ARBA00022793"/>
    </source>
</evidence>
<dbReference type="PANTHER" id="PTHR43375:SF1">
    <property type="entry name" value="OROTIDINE 5'-PHOSPHATE DECARBOXYLASE"/>
    <property type="match status" value="1"/>
</dbReference>
<dbReference type="Proteomes" id="UP001594351">
    <property type="component" value="Unassembled WGS sequence"/>
</dbReference>
<dbReference type="InterPro" id="IPR013785">
    <property type="entry name" value="Aldolase_TIM"/>
</dbReference>
<comment type="catalytic activity">
    <reaction evidence="6 7">
        <text>orotidine 5'-phosphate + H(+) = UMP + CO2</text>
        <dbReference type="Rhea" id="RHEA:11596"/>
        <dbReference type="ChEBI" id="CHEBI:15378"/>
        <dbReference type="ChEBI" id="CHEBI:16526"/>
        <dbReference type="ChEBI" id="CHEBI:57538"/>
        <dbReference type="ChEBI" id="CHEBI:57865"/>
        <dbReference type="EC" id="4.1.1.23"/>
    </reaction>
</comment>
<organism evidence="9 10">
    <name type="scientific">candidate division CSSED10-310 bacterium</name>
    <dbReference type="NCBI Taxonomy" id="2855610"/>
    <lineage>
        <taxon>Bacteria</taxon>
        <taxon>Bacteria division CSSED10-310</taxon>
    </lineage>
</organism>
<comment type="caution">
    <text evidence="9">The sequence shown here is derived from an EMBL/GenBank/DDBJ whole genome shotgun (WGS) entry which is preliminary data.</text>
</comment>
<dbReference type="CDD" id="cd04725">
    <property type="entry name" value="OMP_decarboxylase_like"/>
    <property type="match status" value="1"/>
</dbReference>
<keyword evidence="3 7" id="KW-0210">Decarboxylase</keyword>
<dbReference type="SMART" id="SM00934">
    <property type="entry name" value="OMPdecase"/>
    <property type="match status" value="1"/>
</dbReference>
<dbReference type="NCBIfam" id="TIGR02127">
    <property type="entry name" value="pyrF_sub2"/>
    <property type="match status" value="1"/>
</dbReference>
<keyword evidence="5 7" id="KW-0456">Lyase</keyword>
<feature type="domain" description="Orotidine 5'-phosphate decarboxylase" evidence="8">
    <location>
        <begin position="23"/>
        <end position="291"/>
    </location>
</feature>
<dbReference type="HAMAP" id="MF_01215">
    <property type="entry name" value="OMPdecase_type2"/>
    <property type="match status" value="1"/>
</dbReference>
<evidence type="ECO:0000313" key="10">
    <source>
        <dbReference type="Proteomes" id="UP001594351"/>
    </source>
</evidence>
<proteinExistence type="inferred from homology"/>
<evidence type="ECO:0000256" key="7">
    <source>
        <dbReference type="HAMAP-Rule" id="MF_01215"/>
    </source>
</evidence>
<keyword evidence="4 7" id="KW-0665">Pyrimidine biosynthesis</keyword>
<gene>
    <name evidence="7 9" type="primary">pyrF</name>
    <name evidence="9" type="ORF">ACFL27_21280</name>
</gene>
<sequence>MESNNVISFADKLIAAIEQKGTPCIVGLDPRFKDLPAAITQQCLDEYGETLTGITHSILRFNQQVIDIVSPYVPAVKPQIAFYEMYGPPGVQAYLETITYARQKGLLVIADVKRNDIGSTVAAYSNAFLGRVPFWNNQLKPVFNVDAVTVNPYLGSDGIQPFLDDCQKYGKGIFVLVKTSNPSSSEFQHLPVEGEAFYLHVARKCKAWGENIMGNQGFSSVGLVVGATFPQEAIQIRKLLPQALFLVPGFGFQGGKAEDMKHFFINGRGAIINSSRGIIHAYRQEPYARKYGEEQYQQAIAESLQTMIRQVDQILQ</sequence>
<keyword evidence="10" id="KW-1185">Reference proteome</keyword>
<dbReference type="InterPro" id="IPR011995">
    <property type="entry name" value="OMPdecase_type-2"/>
</dbReference>
<dbReference type="PROSITE" id="PS00156">
    <property type="entry name" value="OMPDECASE"/>
    <property type="match status" value="1"/>
</dbReference>
<accession>A0ABV6Z2S0</accession>
<dbReference type="SUPFAM" id="SSF51366">
    <property type="entry name" value="Ribulose-phoshate binding barrel"/>
    <property type="match status" value="1"/>
</dbReference>
<dbReference type="Pfam" id="PF00215">
    <property type="entry name" value="OMPdecase"/>
    <property type="match status" value="1"/>
</dbReference>
<dbReference type="EMBL" id="JBHPBY010000359">
    <property type="protein sequence ID" value="MFC1852739.1"/>
    <property type="molecule type" value="Genomic_DNA"/>
</dbReference>
<name>A0ABV6Z2S0_UNCC1</name>
<evidence type="ECO:0000256" key="1">
    <source>
        <dbReference type="ARBA" id="ARBA00004861"/>
    </source>
</evidence>
<dbReference type="GO" id="GO:0004590">
    <property type="term" value="F:orotidine-5'-phosphate decarboxylase activity"/>
    <property type="evidence" value="ECO:0007669"/>
    <property type="project" value="UniProtKB-EC"/>
</dbReference>
<dbReference type="Gene3D" id="3.20.20.70">
    <property type="entry name" value="Aldolase class I"/>
    <property type="match status" value="1"/>
</dbReference>
<dbReference type="InterPro" id="IPR011060">
    <property type="entry name" value="RibuloseP-bd_barrel"/>
</dbReference>
<evidence type="ECO:0000256" key="6">
    <source>
        <dbReference type="ARBA" id="ARBA00049157"/>
    </source>
</evidence>
<evidence type="ECO:0000256" key="4">
    <source>
        <dbReference type="ARBA" id="ARBA00022975"/>
    </source>
</evidence>
<evidence type="ECO:0000256" key="5">
    <source>
        <dbReference type="ARBA" id="ARBA00023239"/>
    </source>
</evidence>